<comment type="function">
    <text evidence="1">May be involved in a process influencing telomere capping.</text>
</comment>
<dbReference type="AlphaFoldDB" id="A0A0C9N6F8"/>
<evidence type="ECO:0000256" key="6">
    <source>
        <dbReference type="ARBA" id="ARBA00022490"/>
    </source>
</evidence>
<dbReference type="GO" id="GO:0005737">
    <property type="term" value="C:cytoplasm"/>
    <property type="evidence" value="ECO:0007669"/>
    <property type="project" value="UniProtKB-SubCell"/>
</dbReference>
<dbReference type="PANTHER" id="PTHR41391:SF1">
    <property type="entry name" value="RESTRICTION OF TELOMERE CAPPING PROTEIN 4"/>
    <property type="match status" value="1"/>
</dbReference>
<dbReference type="InterPro" id="IPR028094">
    <property type="entry name" value="RTC4_C"/>
</dbReference>
<sequence>MPPKTRKGFMAPLDAHQIKREEEQTSKKRRSSLSTDEEDENDGDFRSYKKPKDTLKMPKKLTGSASSNSLHIPAKRSNLSSSSMKTDEIFESAPSPPDSSQTAIKLPTKKEVNPFASDRETLKVPAKKKAKMDVDELQRMQGSLVEGQKNNERKPDEYERKCDFCGEQLWPITESIQKALQELDEKNEAYVKRQNRHYQEMQAASSFSAPTGFVVSRPVPNEEKDKFCRLHRKQLVTIPEGIRKNYPRQIDFSKIEKRIRTFSTELEQVIRGVITSDYKAIAENAYREQGQSKARSVMSVLNRFTATLPGYYGPMGAAVILKVLTQMYINTGYMQKHLKSSQLPLEFLQQVLVPEVGFRLIRQDLMSKKKGAPVPLSDKAKVVMKESAAYGNAMFPVEDADIDDDRVFNISHNHQDEDEDGDENKDDDEEDGQVETNEVYAIDSD</sequence>
<proteinExistence type="inferred from homology"/>
<evidence type="ECO:0000313" key="10">
    <source>
        <dbReference type="EMBL" id="GAN10173.1"/>
    </source>
</evidence>
<evidence type="ECO:0000256" key="5">
    <source>
        <dbReference type="ARBA" id="ARBA00015162"/>
    </source>
</evidence>
<dbReference type="Proteomes" id="UP000053815">
    <property type="component" value="Unassembled WGS sequence"/>
</dbReference>
<evidence type="ECO:0000256" key="1">
    <source>
        <dbReference type="ARBA" id="ARBA00002738"/>
    </source>
</evidence>
<comment type="subcellular location">
    <subcellularLocation>
        <location evidence="3">Cytoplasm</location>
    </subcellularLocation>
    <subcellularLocation>
        <location evidence="2">Nucleus</location>
    </subcellularLocation>
</comment>
<comment type="similarity">
    <text evidence="4">Belongs to the RTC4 family.</text>
</comment>
<evidence type="ECO:0000256" key="7">
    <source>
        <dbReference type="ARBA" id="ARBA00023242"/>
    </source>
</evidence>
<evidence type="ECO:0000256" key="2">
    <source>
        <dbReference type="ARBA" id="ARBA00004123"/>
    </source>
</evidence>
<keyword evidence="6" id="KW-0963">Cytoplasm</keyword>
<keyword evidence="7" id="KW-0539">Nucleus</keyword>
<evidence type="ECO:0000313" key="11">
    <source>
        <dbReference type="Proteomes" id="UP000053815"/>
    </source>
</evidence>
<feature type="domain" description="Restriction of telomere capping protein 4 C-terminal" evidence="9">
    <location>
        <begin position="269"/>
        <end position="397"/>
    </location>
</feature>
<evidence type="ECO:0000256" key="8">
    <source>
        <dbReference type="SAM" id="MobiDB-lite"/>
    </source>
</evidence>
<feature type="compositionally biased region" description="Acidic residues" evidence="8">
    <location>
        <begin position="416"/>
        <end position="433"/>
    </location>
</feature>
<feature type="compositionally biased region" description="Basic and acidic residues" evidence="8">
    <location>
        <begin position="16"/>
        <end position="26"/>
    </location>
</feature>
<organism evidence="10">
    <name type="scientific">Mucor ambiguus</name>
    <dbReference type="NCBI Taxonomy" id="91626"/>
    <lineage>
        <taxon>Eukaryota</taxon>
        <taxon>Fungi</taxon>
        <taxon>Fungi incertae sedis</taxon>
        <taxon>Mucoromycota</taxon>
        <taxon>Mucoromycotina</taxon>
        <taxon>Mucoromycetes</taxon>
        <taxon>Mucorales</taxon>
        <taxon>Mucorineae</taxon>
        <taxon>Mucoraceae</taxon>
        <taxon>Mucor</taxon>
    </lineage>
</organism>
<feature type="region of interest" description="Disordered" evidence="8">
    <location>
        <begin position="1"/>
        <end position="103"/>
    </location>
</feature>
<dbReference type="EMBL" id="DF836616">
    <property type="protein sequence ID" value="GAN10173.1"/>
    <property type="molecule type" value="Genomic_DNA"/>
</dbReference>
<dbReference type="OrthoDB" id="128308at2759"/>
<accession>A0A0C9N6F8</accession>
<dbReference type="SMART" id="SM01312">
    <property type="entry name" value="RTC4"/>
    <property type="match status" value="1"/>
</dbReference>
<dbReference type="STRING" id="91626.A0A0C9N6F8"/>
<evidence type="ECO:0000259" key="9">
    <source>
        <dbReference type="SMART" id="SM01312"/>
    </source>
</evidence>
<evidence type="ECO:0000256" key="4">
    <source>
        <dbReference type="ARBA" id="ARBA00009461"/>
    </source>
</evidence>
<feature type="region of interest" description="Disordered" evidence="8">
    <location>
        <begin position="410"/>
        <end position="445"/>
    </location>
</feature>
<feature type="region of interest" description="Disordered" evidence="8">
    <location>
        <begin position="114"/>
        <end position="133"/>
    </location>
</feature>
<dbReference type="InterPro" id="IPR039024">
    <property type="entry name" value="RTC4"/>
</dbReference>
<dbReference type="PANTHER" id="PTHR41391">
    <property type="entry name" value="RESTRICTION OF TELOMERE CAPPING PROTEIN 4"/>
    <property type="match status" value="1"/>
</dbReference>
<protein>
    <recommendedName>
        <fullName evidence="5">Restriction of telomere capping protein 4</fullName>
    </recommendedName>
</protein>
<name>A0A0C9N6F8_9FUNG</name>
<dbReference type="GO" id="GO:0005634">
    <property type="term" value="C:nucleus"/>
    <property type="evidence" value="ECO:0007669"/>
    <property type="project" value="UniProtKB-SubCell"/>
</dbReference>
<feature type="compositionally biased region" description="Basic and acidic residues" evidence="8">
    <location>
        <begin position="43"/>
        <end position="56"/>
    </location>
</feature>
<evidence type="ECO:0000256" key="3">
    <source>
        <dbReference type="ARBA" id="ARBA00004496"/>
    </source>
</evidence>
<gene>
    <name evidence="10" type="ORF">MAM1_0327d09710</name>
</gene>
<keyword evidence="11" id="KW-1185">Reference proteome</keyword>
<reference evidence="10" key="1">
    <citation type="submission" date="2014-09" db="EMBL/GenBank/DDBJ databases">
        <title>Draft genome sequence of an oleaginous Mucoromycotina fungus Mucor ambiguus NBRC6742.</title>
        <authorList>
            <person name="Takeda I."/>
            <person name="Yamane N."/>
            <person name="Morita T."/>
            <person name="Tamano K."/>
            <person name="Machida M."/>
            <person name="Baker S."/>
            <person name="Koike H."/>
        </authorList>
    </citation>
    <scope>NUCLEOTIDE SEQUENCE</scope>
    <source>
        <strain evidence="10">NBRC 6742</strain>
    </source>
</reference>
<dbReference type="Pfam" id="PF14474">
    <property type="entry name" value="RTC4"/>
    <property type="match status" value="1"/>
</dbReference>